<dbReference type="Proteomes" id="UP000800096">
    <property type="component" value="Unassembled WGS sequence"/>
</dbReference>
<reference evidence="3" key="1">
    <citation type="journal article" date="2020" name="Stud. Mycol.">
        <title>101 Dothideomycetes genomes: a test case for predicting lifestyles and emergence of pathogens.</title>
        <authorList>
            <person name="Haridas S."/>
            <person name="Albert R."/>
            <person name="Binder M."/>
            <person name="Bloem J."/>
            <person name="Labutti K."/>
            <person name="Salamov A."/>
            <person name="Andreopoulos B."/>
            <person name="Baker S."/>
            <person name="Barry K."/>
            <person name="Bills G."/>
            <person name="Bluhm B."/>
            <person name="Cannon C."/>
            <person name="Castanera R."/>
            <person name="Culley D."/>
            <person name="Daum C."/>
            <person name="Ezra D."/>
            <person name="Gonzalez J."/>
            <person name="Henrissat B."/>
            <person name="Kuo A."/>
            <person name="Liang C."/>
            <person name="Lipzen A."/>
            <person name="Lutzoni F."/>
            <person name="Magnuson J."/>
            <person name="Mondo S."/>
            <person name="Nolan M."/>
            <person name="Ohm R."/>
            <person name="Pangilinan J."/>
            <person name="Park H.-J."/>
            <person name="Ramirez L."/>
            <person name="Alfaro M."/>
            <person name="Sun H."/>
            <person name="Tritt A."/>
            <person name="Yoshinaga Y."/>
            <person name="Zwiers L.-H."/>
            <person name="Turgeon B."/>
            <person name="Goodwin S."/>
            <person name="Spatafora J."/>
            <person name="Crous P."/>
            <person name="Grigoriev I."/>
        </authorList>
    </citation>
    <scope>NUCLEOTIDE SEQUENCE</scope>
    <source>
        <strain evidence="3">HMLAC05119</strain>
    </source>
</reference>
<dbReference type="PANTHER" id="PTHR35179:SF1">
    <property type="entry name" value="INTEGRAL MEMBRANE PROTEIN"/>
    <property type="match status" value="1"/>
</dbReference>
<feature type="transmembrane region" description="Helical" evidence="2">
    <location>
        <begin position="34"/>
        <end position="56"/>
    </location>
</feature>
<feature type="transmembrane region" description="Helical" evidence="2">
    <location>
        <begin position="99"/>
        <end position="118"/>
    </location>
</feature>
<dbReference type="PANTHER" id="PTHR35179">
    <property type="entry name" value="PROTEIN CBG02620"/>
    <property type="match status" value="1"/>
</dbReference>
<accession>A0A6A5QKE7</accession>
<keyword evidence="4" id="KW-1185">Reference proteome</keyword>
<evidence type="ECO:0000313" key="3">
    <source>
        <dbReference type="EMBL" id="KAF1915889.1"/>
    </source>
</evidence>
<feature type="compositionally biased region" description="Basic and acidic residues" evidence="1">
    <location>
        <begin position="316"/>
        <end position="356"/>
    </location>
</feature>
<dbReference type="EMBL" id="ML979135">
    <property type="protein sequence ID" value="KAF1915889.1"/>
    <property type="molecule type" value="Genomic_DNA"/>
</dbReference>
<feature type="transmembrane region" description="Helical" evidence="2">
    <location>
        <begin position="138"/>
        <end position="160"/>
    </location>
</feature>
<gene>
    <name evidence="3" type="ORF">BDU57DRAFT_209823</name>
</gene>
<keyword evidence="2" id="KW-0472">Membrane</keyword>
<organism evidence="3 4">
    <name type="scientific">Ampelomyces quisqualis</name>
    <name type="common">Powdery mildew agent</name>
    <dbReference type="NCBI Taxonomy" id="50730"/>
    <lineage>
        <taxon>Eukaryota</taxon>
        <taxon>Fungi</taxon>
        <taxon>Dikarya</taxon>
        <taxon>Ascomycota</taxon>
        <taxon>Pezizomycotina</taxon>
        <taxon>Dothideomycetes</taxon>
        <taxon>Pleosporomycetidae</taxon>
        <taxon>Pleosporales</taxon>
        <taxon>Pleosporineae</taxon>
        <taxon>Phaeosphaeriaceae</taxon>
        <taxon>Ampelomyces</taxon>
    </lineage>
</organism>
<feature type="compositionally biased region" description="Basic and acidic residues" evidence="1">
    <location>
        <begin position="368"/>
        <end position="381"/>
    </location>
</feature>
<keyword evidence="2" id="KW-0812">Transmembrane</keyword>
<feature type="region of interest" description="Disordered" evidence="1">
    <location>
        <begin position="313"/>
        <end position="421"/>
    </location>
</feature>
<dbReference type="OrthoDB" id="3205825at2759"/>
<evidence type="ECO:0000256" key="2">
    <source>
        <dbReference type="SAM" id="Phobius"/>
    </source>
</evidence>
<feature type="transmembrane region" description="Helical" evidence="2">
    <location>
        <begin position="68"/>
        <end position="93"/>
    </location>
</feature>
<sequence length="421" mass="48023">MAEFSFGIDPNFTAWGPFVNPKTFIIQPVTKGDLATAIVAFFVVIVFASSAAYVGYKQTRRSREPWKSAYIWMIWLEWASCLVMGIECLMFIMRVLRPSFYFFMSILLLWVFQTQCLLQIIVNRIRIILHDRKRGRMLMIGTLICMSLVNVSVFSIWIPARLQISAEWMHINEIWDRIEKVLYLAMDAYLNIYFIRTVKENLVRNGLQKYDKLVRFNQCMIVASLLMDVVILGCMSLPNGFVYAMFHPLAYLVKLNIEMSMARLIKKIALSSDNQQNAAGFRSFNSSSNMHKTPENAGLKTWAVQQSSSLKSMFGGDKDMSGSDGGIKKTEEFTVRSAPREELEMHSQKSSSDKKVQIGIRSIIAPGSRDEFGREFHEAKGSRARQPMSDEETLINPQPVPLPFRKSSESSAMASEISDTR</sequence>
<feature type="transmembrane region" description="Helical" evidence="2">
    <location>
        <begin position="219"/>
        <end position="246"/>
    </location>
</feature>
<dbReference type="AlphaFoldDB" id="A0A6A5QKE7"/>
<proteinExistence type="predicted"/>
<keyword evidence="2" id="KW-1133">Transmembrane helix</keyword>
<evidence type="ECO:0000313" key="4">
    <source>
        <dbReference type="Proteomes" id="UP000800096"/>
    </source>
</evidence>
<evidence type="ECO:0000256" key="1">
    <source>
        <dbReference type="SAM" id="MobiDB-lite"/>
    </source>
</evidence>
<name>A0A6A5QKE7_AMPQU</name>
<feature type="compositionally biased region" description="Low complexity" evidence="1">
    <location>
        <begin position="409"/>
        <end position="421"/>
    </location>
</feature>
<protein>
    <submittedName>
        <fullName evidence="3">Uncharacterized protein</fullName>
    </submittedName>
</protein>